<evidence type="ECO:0000313" key="3">
    <source>
        <dbReference type="Proteomes" id="UP000177682"/>
    </source>
</evidence>
<feature type="compositionally biased region" description="Basic and acidic residues" evidence="1">
    <location>
        <begin position="10"/>
        <end position="20"/>
    </location>
</feature>
<name>A0A1F5PMD8_9BACT</name>
<sequence>MTDPTNPEKISNRETVERQPEVKVEAVDQNYLQGAEILEEPQSGSFISTLQVFAAWVKNLLANDK</sequence>
<dbReference type="AlphaFoldDB" id="A0A1F5PMD8"/>
<evidence type="ECO:0000256" key="1">
    <source>
        <dbReference type="SAM" id="MobiDB-lite"/>
    </source>
</evidence>
<evidence type="ECO:0000313" key="2">
    <source>
        <dbReference type="EMBL" id="OGE90832.1"/>
    </source>
</evidence>
<accession>A0A1F5PMD8</accession>
<dbReference type="EMBL" id="MFEY01000003">
    <property type="protein sequence ID" value="OGE90832.1"/>
    <property type="molecule type" value="Genomic_DNA"/>
</dbReference>
<gene>
    <name evidence="2" type="ORF">A3E29_01525</name>
</gene>
<proteinExistence type="predicted"/>
<comment type="caution">
    <text evidence="2">The sequence shown here is derived from an EMBL/GenBank/DDBJ whole genome shotgun (WGS) entry which is preliminary data.</text>
</comment>
<protein>
    <submittedName>
        <fullName evidence="2">Uncharacterized protein</fullName>
    </submittedName>
</protein>
<reference evidence="2 3" key="1">
    <citation type="journal article" date="2016" name="Nat. Commun.">
        <title>Thousands of microbial genomes shed light on interconnected biogeochemical processes in an aquifer system.</title>
        <authorList>
            <person name="Anantharaman K."/>
            <person name="Brown C.T."/>
            <person name="Hug L.A."/>
            <person name="Sharon I."/>
            <person name="Castelle C.J."/>
            <person name="Probst A.J."/>
            <person name="Thomas B.C."/>
            <person name="Singh A."/>
            <person name="Wilkins M.J."/>
            <person name="Karaoz U."/>
            <person name="Brodie E.L."/>
            <person name="Williams K.H."/>
            <person name="Hubbard S.S."/>
            <person name="Banfield J.F."/>
        </authorList>
    </citation>
    <scope>NUCLEOTIDE SEQUENCE [LARGE SCALE GENOMIC DNA]</scope>
</reference>
<dbReference type="Proteomes" id="UP000177682">
    <property type="component" value="Unassembled WGS sequence"/>
</dbReference>
<organism evidence="2 3">
    <name type="scientific">Candidatus Doudnabacteria bacterium RIFCSPHIGHO2_12_FULL_48_16</name>
    <dbReference type="NCBI Taxonomy" id="1817838"/>
    <lineage>
        <taxon>Bacteria</taxon>
        <taxon>Candidatus Doudnaibacteriota</taxon>
    </lineage>
</organism>
<feature type="region of interest" description="Disordered" evidence="1">
    <location>
        <begin position="1"/>
        <end position="20"/>
    </location>
</feature>